<dbReference type="AlphaFoldDB" id="A0A3G7U995"/>
<dbReference type="GO" id="GO:0004096">
    <property type="term" value="F:catalase activity"/>
    <property type="evidence" value="ECO:0007669"/>
    <property type="project" value="UniProtKB-EC"/>
</dbReference>
<accession>A0A3G7U995</accession>
<dbReference type="EMBL" id="CP027754">
    <property type="protein sequence ID" value="AZE55853.1"/>
    <property type="molecule type" value="Genomic_DNA"/>
</dbReference>
<evidence type="ECO:0000313" key="2">
    <source>
        <dbReference type="Proteomes" id="UP000268696"/>
    </source>
</evidence>
<reference evidence="1 2" key="1">
    <citation type="submission" date="2018-03" db="EMBL/GenBank/DDBJ databases">
        <title>Diversity of phytobeneficial traits revealed by whole-genome analysis of worldwide-isolated phenazine-producing Pseudomonas spp.</title>
        <authorList>
            <person name="Biessy A."/>
            <person name="Novinscak A."/>
            <person name="Blom J."/>
            <person name="Leger G."/>
            <person name="Thomashow L.S."/>
            <person name="Cazorla F.M."/>
            <person name="Josic D."/>
            <person name="Filion M."/>
        </authorList>
    </citation>
    <scope>NUCLEOTIDE SEQUENCE [LARGE SCALE GENOMIC DNA]</scope>
    <source>
        <strain evidence="1 2">30B</strain>
    </source>
</reference>
<evidence type="ECO:0000313" key="1">
    <source>
        <dbReference type="EMBL" id="AZE55853.1"/>
    </source>
</evidence>
<organism evidence="1 2">
    <name type="scientific">Pseudomonas synxantha</name>
    <dbReference type="NCBI Taxonomy" id="47883"/>
    <lineage>
        <taxon>Bacteria</taxon>
        <taxon>Pseudomonadati</taxon>
        <taxon>Pseudomonadota</taxon>
        <taxon>Gammaproteobacteria</taxon>
        <taxon>Pseudomonadales</taxon>
        <taxon>Pseudomonadaceae</taxon>
        <taxon>Pseudomonas</taxon>
    </lineage>
</organism>
<sequence>MSRRPTSSVNLDADDDALLMDMKARTMSDPDSIAPRP</sequence>
<keyword evidence="1" id="KW-0575">Peroxidase</keyword>
<name>A0A3G7U995_9PSED</name>
<dbReference type="EC" id="1.11.1.6" evidence="1"/>
<proteinExistence type="predicted"/>
<dbReference type="Proteomes" id="UP000268696">
    <property type="component" value="Chromosome"/>
</dbReference>
<gene>
    <name evidence="1" type="ORF">C4K03_3700</name>
</gene>
<protein>
    <submittedName>
        <fullName evidence="1">Manganese catalase</fullName>
        <ecNumber evidence="1">1.11.1.6</ecNumber>
    </submittedName>
</protein>
<keyword evidence="1" id="KW-0560">Oxidoreductase</keyword>